<comment type="similarity">
    <text evidence="2">Belongs to the ATP-dependent AMP-binding enzyme family.</text>
</comment>
<reference evidence="8" key="1">
    <citation type="journal article" date="2021" name="Science">
        <title>Hunting the eagle killer: A cyanobacterial neurotoxin causes vacuolar myelinopathy.</title>
        <authorList>
            <person name="Breinlinger S."/>
            <person name="Phillips T.J."/>
            <person name="Haram B.N."/>
            <person name="Mares J."/>
            <person name="Martinez Yerena J.A."/>
            <person name="Hrouzek P."/>
            <person name="Sobotka R."/>
            <person name="Henderson W.M."/>
            <person name="Schmieder P."/>
            <person name="Williams S.M."/>
            <person name="Lauderdale J.D."/>
            <person name="Wilde H.D."/>
            <person name="Gerrin W."/>
            <person name="Kust A."/>
            <person name="Washington J.W."/>
            <person name="Wagner C."/>
            <person name="Geier B."/>
            <person name="Liebeke M."/>
            <person name="Enke H."/>
            <person name="Niedermeyer T.H.J."/>
            <person name="Wilde S.B."/>
        </authorList>
    </citation>
    <scope>NUCLEOTIDE SEQUENCE [LARGE SCALE GENOMIC DNA]</scope>
    <source>
        <strain evidence="8">Thurmond2011</strain>
    </source>
</reference>
<proteinExistence type="inferred from homology"/>
<dbReference type="SUPFAM" id="SSF56801">
    <property type="entry name" value="Acetyl-CoA synthetase-like"/>
    <property type="match status" value="2"/>
</dbReference>
<dbReference type="Gene3D" id="3.40.50.980">
    <property type="match status" value="2"/>
</dbReference>
<dbReference type="CDD" id="cd17651">
    <property type="entry name" value="A_NRPS_VisG_like"/>
    <property type="match status" value="1"/>
</dbReference>
<sequence>YWLALPPIGRPIANSQIHLLDSQLKPVPIGVAGELYVGGVSLARGYLNRVDLTNERFIPNPFGQSTGAKDQSFNSDRLYKTGDLAKYRADGNIEYLGRIDQQLKIRGYRVEPGEIETILEHHSQVRQAVVVGQNDSHGKQRLVAYVIADAIMSATSMSELREFLRAQLPEYMVPSAIILLDELPLTPSGKVDRKALPLPSYGTQHENLVAPKTPTEIALANIWCEILGLTQVGIYDSFLHLGGDSLVATQVISRIRNVFQIELPLRCLLESLTIAELAKLIETDQQQIKSIQFPPIQPVRRDANLPLASVQESLWFLNQLVPNHPFYNVSQAFHLDGFLNVQALEQTFQEIINRHEILRTTFKAVDGQPRQVIHPSPIFKLPLIDSTTRKSQAWELIIQEARRSFDLSEDLMLRAALFKLSETEYFLAINLHHIVCDGWSINILLQELATLYTAFALGQTSPLSDLKIQYADFAVWQRQSLHGELRESQLAYWQQQLCNLPPILPLQTDFPRPPVSTYEGTRHFLCLSESLSKQLKDLSRREGVTLFMTLLAAFQTLLFHYTGQDDIAVGSLVANRHHPELEEILGFFANTVVLRTDLSGLPSFRQLLERVREVTLAAYAHQDLPFEELVQALQPERALNHNPLVQVVFNLQNTPTSSWEVPGLVLTHLSVDNKTAKFDLFLELTETPTGLVGYFEYSTDLFAPATITRMAGHFQKLLEDIIVNPDVKVSNICLLNIAEQQQINTWNQTQGDFPQQCIHHLFEAQAEQTPDVIAIEFARQHLTYRELNQQANQLAHYLQTLGVKSEVVVGICVDRSPQMVIGLLAILKAGGAYVPLDPAYPQERLAFMLNNSQASLVLVEQNLIEKLPTHSARIVYIDSVWEAIAQNPRNNLQSEVTCDNLAYVIYTSGSTGKPKGVAMPHRPLVNLITWQWQNSTVDFTARTLQYTPISFDVSFQEIFATLTTGGTLVLIPEQTRRDPIALLQFLNQMRIERLFLPFVALQQLAEVAQMESIIPTSLREVITAGEQLRITTAIAHLFSQLPKCCLHNHYGPSETHVVTAFTLSGSPSYWLALPPIGRPIANSQIHLLDSQLKPVPIGVAGELYVGGVSLARGYFNSPELTAQRFIVSPFQKCQRLYKTGDLAKYRADGNIEYLGRIDQQVKIRGYRIELGEIETVLSQYPGVKETVVIVCEDQPGEKHLVAYLCLKDEQIVNPFNLIPQLRTFLKEKLPEYMIPAAFVVINSLPLTPNGKVDRRALPAPNKFRASLEEDFVPPRNAVEQQLVEIATQILGLEQVGIYDNLFDLGGHSLLLTRMLFQIQKTFQIKLSLQSIFTNPTIAELAKIIAVIKAGDHGAATIHPYLDLQAEAILDPTINSHQAAPLELVFEPLNVLLTGATGFLGAFLLHELLEQTQAKVYCLVKAADVQEANQRIKSILESYKLCDQNRSSRIIPVIGDLSLPLLGLQSEQFQTLAETIDIIYHNGALVNFVYSYSMLKAPNVLGTQEVLRLASQTKIKPTHFVSTVGVFSPTAYTEKQVIPEQEADRPHGLYGYTQSKWVAEKLVTLAHERGIPTTIYRPTWIEGHSKTGICNRPDFFRSLIKGCIQLGLAPDWNMPVDIVPVDYISCALVYLSRQKSLNKRVFHISNPQSISWHHFVNWMHNFGYSIQQIPFEDWLSQVMFLVPNMPENALYPFLSFLEEKLPPQQQSIPELYFQPKSLQFDTFNTVSGLVGSNITCPPVDNKLLNNYFSYFIDSGFLSPPQFNTSRITTKLIRSSSLIEHA</sequence>
<dbReference type="GO" id="GO:0043041">
    <property type="term" value="P:amino acid activation for nonribosomal peptide biosynthetic process"/>
    <property type="evidence" value="ECO:0007669"/>
    <property type="project" value="TreeGrafter"/>
</dbReference>
<dbReference type="Gene3D" id="3.30.559.30">
    <property type="entry name" value="Nonribosomal peptide synthetase, condensation domain"/>
    <property type="match status" value="1"/>
</dbReference>
<dbReference type="InterPro" id="IPR036736">
    <property type="entry name" value="ACP-like_sf"/>
</dbReference>
<dbReference type="FunFam" id="3.40.50.12780:FF:000012">
    <property type="entry name" value="Non-ribosomal peptide synthetase"/>
    <property type="match status" value="1"/>
</dbReference>
<keyword evidence="3" id="KW-0596">Phosphopantetheine</keyword>
<comment type="caution">
    <text evidence="7">The sequence shown here is derived from an EMBL/GenBank/DDBJ whole genome shotgun (WGS) entry which is preliminary data.</text>
</comment>
<evidence type="ECO:0000256" key="5">
    <source>
        <dbReference type="ARBA" id="ARBA00022598"/>
    </source>
</evidence>
<feature type="domain" description="Carrier" evidence="6">
    <location>
        <begin position="210"/>
        <end position="285"/>
    </location>
</feature>
<accession>A0AAP5M944</accession>
<dbReference type="InterPro" id="IPR009081">
    <property type="entry name" value="PP-bd_ACP"/>
</dbReference>
<evidence type="ECO:0000313" key="7">
    <source>
        <dbReference type="EMBL" id="MDR9899826.1"/>
    </source>
</evidence>
<dbReference type="FunFam" id="3.40.50.980:FF:000001">
    <property type="entry name" value="Non-ribosomal peptide synthetase"/>
    <property type="match status" value="1"/>
</dbReference>
<comment type="cofactor">
    <cofactor evidence="1">
        <name>pantetheine 4'-phosphate</name>
        <dbReference type="ChEBI" id="CHEBI:47942"/>
    </cofactor>
</comment>
<dbReference type="InterPro" id="IPR010080">
    <property type="entry name" value="Thioester_reductase-like_dom"/>
</dbReference>
<keyword evidence="4" id="KW-0597">Phosphoprotein</keyword>
<dbReference type="EMBL" id="JAALHA020000028">
    <property type="protein sequence ID" value="MDR9899826.1"/>
    <property type="molecule type" value="Genomic_DNA"/>
</dbReference>
<feature type="domain" description="Carrier" evidence="6">
    <location>
        <begin position="1273"/>
        <end position="1348"/>
    </location>
</feature>
<dbReference type="Gene3D" id="3.30.559.10">
    <property type="entry name" value="Chloramphenicol acetyltransferase-like domain"/>
    <property type="match status" value="1"/>
</dbReference>
<dbReference type="CDD" id="cd05235">
    <property type="entry name" value="SDR_e1"/>
    <property type="match status" value="1"/>
</dbReference>
<evidence type="ECO:0000313" key="8">
    <source>
        <dbReference type="Proteomes" id="UP000667802"/>
    </source>
</evidence>
<dbReference type="PANTHER" id="PTHR45527">
    <property type="entry name" value="NONRIBOSOMAL PEPTIDE SYNTHETASE"/>
    <property type="match status" value="1"/>
</dbReference>
<dbReference type="CDD" id="cd19531">
    <property type="entry name" value="LCL_NRPS-like"/>
    <property type="match status" value="1"/>
</dbReference>
<dbReference type="InterPro" id="IPR020806">
    <property type="entry name" value="PKS_PP-bd"/>
</dbReference>
<dbReference type="InterPro" id="IPR020845">
    <property type="entry name" value="AMP-binding_CS"/>
</dbReference>
<dbReference type="InterPro" id="IPR000873">
    <property type="entry name" value="AMP-dep_synth/lig_dom"/>
</dbReference>
<dbReference type="InterPro" id="IPR013120">
    <property type="entry name" value="FAR_NAD-bd"/>
</dbReference>
<dbReference type="GO" id="GO:0016874">
    <property type="term" value="F:ligase activity"/>
    <property type="evidence" value="ECO:0007669"/>
    <property type="project" value="UniProtKB-KW"/>
</dbReference>
<keyword evidence="5" id="KW-0436">Ligase</keyword>
<evidence type="ECO:0000256" key="4">
    <source>
        <dbReference type="ARBA" id="ARBA00022553"/>
    </source>
</evidence>
<dbReference type="NCBIfam" id="TIGR01746">
    <property type="entry name" value="Thioester-redct"/>
    <property type="match status" value="1"/>
</dbReference>
<organism evidence="7 8">
    <name type="scientific">Aetokthonos hydrillicola Thurmond2011</name>
    <dbReference type="NCBI Taxonomy" id="2712845"/>
    <lineage>
        <taxon>Bacteria</taxon>
        <taxon>Bacillati</taxon>
        <taxon>Cyanobacteriota</taxon>
        <taxon>Cyanophyceae</taxon>
        <taxon>Nostocales</taxon>
        <taxon>Hapalosiphonaceae</taxon>
        <taxon>Aetokthonos</taxon>
    </lineage>
</organism>
<dbReference type="SUPFAM" id="SSF52777">
    <property type="entry name" value="CoA-dependent acyltransferases"/>
    <property type="match status" value="2"/>
</dbReference>
<dbReference type="FunFam" id="3.30.300.30:FF:000010">
    <property type="entry name" value="Enterobactin synthetase component F"/>
    <property type="match status" value="2"/>
</dbReference>
<feature type="non-terminal residue" evidence="7">
    <location>
        <position position="1"/>
    </location>
</feature>
<dbReference type="Pfam" id="PF00501">
    <property type="entry name" value="AMP-binding"/>
    <property type="match status" value="2"/>
</dbReference>
<dbReference type="Gene3D" id="3.40.50.720">
    <property type="entry name" value="NAD(P)-binding Rossmann-like Domain"/>
    <property type="match status" value="1"/>
</dbReference>
<dbReference type="Gene3D" id="3.30.300.30">
    <property type="match status" value="2"/>
</dbReference>
<evidence type="ECO:0000259" key="6">
    <source>
        <dbReference type="PROSITE" id="PS50075"/>
    </source>
</evidence>
<dbReference type="GO" id="GO:0044550">
    <property type="term" value="P:secondary metabolite biosynthetic process"/>
    <property type="evidence" value="ECO:0007669"/>
    <property type="project" value="UniProtKB-ARBA"/>
</dbReference>
<dbReference type="SUPFAM" id="SSF47336">
    <property type="entry name" value="ACP-like"/>
    <property type="match status" value="2"/>
</dbReference>
<dbReference type="Proteomes" id="UP000667802">
    <property type="component" value="Unassembled WGS sequence"/>
</dbReference>
<dbReference type="InterPro" id="IPR025110">
    <property type="entry name" value="AMP-bd_C"/>
</dbReference>
<dbReference type="InterPro" id="IPR006162">
    <property type="entry name" value="Ppantetheine_attach_site"/>
</dbReference>
<dbReference type="Gene3D" id="2.30.38.10">
    <property type="entry name" value="Luciferase, Domain 3"/>
    <property type="match status" value="1"/>
</dbReference>
<dbReference type="PROSITE" id="PS00455">
    <property type="entry name" value="AMP_BINDING"/>
    <property type="match status" value="1"/>
</dbReference>
<evidence type="ECO:0000256" key="3">
    <source>
        <dbReference type="ARBA" id="ARBA00022450"/>
    </source>
</evidence>
<dbReference type="InterPro" id="IPR010071">
    <property type="entry name" value="AA_adenyl_dom"/>
</dbReference>
<dbReference type="Pfam" id="PF13193">
    <property type="entry name" value="AMP-binding_C"/>
    <property type="match status" value="2"/>
</dbReference>
<dbReference type="PROSITE" id="PS50075">
    <property type="entry name" value="CARRIER"/>
    <property type="match status" value="2"/>
</dbReference>
<dbReference type="InterPro" id="IPR036291">
    <property type="entry name" value="NAD(P)-bd_dom_sf"/>
</dbReference>
<evidence type="ECO:0000256" key="2">
    <source>
        <dbReference type="ARBA" id="ARBA00006432"/>
    </source>
</evidence>
<dbReference type="Pfam" id="PF07993">
    <property type="entry name" value="NAD_binding_4"/>
    <property type="match status" value="1"/>
</dbReference>
<dbReference type="PANTHER" id="PTHR45527:SF1">
    <property type="entry name" value="FATTY ACID SYNTHASE"/>
    <property type="match status" value="1"/>
</dbReference>
<dbReference type="RefSeq" id="WP_310834372.1">
    <property type="nucleotide sequence ID" value="NZ_JAALHA020000028.1"/>
</dbReference>
<name>A0AAP5M944_9CYAN</name>
<dbReference type="GO" id="GO:0008610">
    <property type="term" value="P:lipid biosynthetic process"/>
    <property type="evidence" value="ECO:0007669"/>
    <property type="project" value="UniProtKB-ARBA"/>
</dbReference>
<gene>
    <name evidence="7" type="ORF">G7B40_035500</name>
</gene>
<dbReference type="Pfam" id="PF00668">
    <property type="entry name" value="Condensation"/>
    <property type="match status" value="1"/>
</dbReference>
<dbReference type="SUPFAM" id="SSF51735">
    <property type="entry name" value="NAD(P)-binding Rossmann-fold domains"/>
    <property type="match status" value="1"/>
</dbReference>
<dbReference type="InterPro" id="IPR045851">
    <property type="entry name" value="AMP-bd_C_sf"/>
</dbReference>
<dbReference type="InterPro" id="IPR001242">
    <property type="entry name" value="Condensation_dom"/>
</dbReference>
<dbReference type="Gene3D" id="1.10.1200.10">
    <property type="entry name" value="ACP-like"/>
    <property type="match status" value="2"/>
</dbReference>
<dbReference type="FunFam" id="2.30.38.10:FF:000001">
    <property type="entry name" value="Non-ribosomal peptide synthetase PvdI"/>
    <property type="match status" value="2"/>
</dbReference>
<dbReference type="GO" id="GO:0031177">
    <property type="term" value="F:phosphopantetheine binding"/>
    <property type="evidence" value="ECO:0007669"/>
    <property type="project" value="InterPro"/>
</dbReference>
<dbReference type="SMART" id="SM00823">
    <property type="entry name" value="PKS_PP"/>
    <property type="match status" value="2"/>
</dbReference>
<protein>
    <submittedName>
        <fullName evidence="7">Amino acid adenylation domain-containing protein</fullName>
    </submittedName>
</protein>
<dbReference type="Pfam" id="PF00550">
    <property type="entry name" value="PP-binding"/>
    <property type="match status" value="2"/>
</dbReference>
<dbReference type="PROSITE" id="PS00012">
    <property type="entry name" value="PHOSPHOPANTETHEINE"/>
    <property type="match status" value="2"/>
</dbReference>
<dbReference type="NCBIfam" id="TIGR01733">
    <property type="entry name" value="AA-adenyl-dom"/>
    <property type="match status" value="1"/>
</dbReference>
<dbReference type="InterPro" id="IPR042099">
    <property type="entry name" value="ANL_N_sf"/>
</dbReference>
<keyword evidence="8" id="KW-1185">Reference proteome</keyword>
<evidence type="ECO:0000256" key="1">
    <source>
        <dbReference type="ARBA" id="ARBA00001957"/>
    </source>
</evidence>
<dbReference type="InterPro" id="IPR023213">
    <property type="entry name" value="CAT-like_dom_sf"/>
</dbReference>
<dbReference type="GO" id="GO:0005829">
    <property type="term" value="C:cytosol"/>
    <property type="evidence" value="ECO:0007669"/>
    <property type="project" value="TreeGrafter"/>
</dbReference>
<dbReference type="Gene3D" id="3.40.50.12780">
    <property type="entry name" value="N-terminal domain of ligase-like"/>
    <property type="match status" value="1"/>
</dbReference>
<dbReference type="FunFam" id="3.30.559.30:FF:000001">
    <property type="entry name" value="Non-ribosomal peptide synthetase"/>
    <property type="match status" value="1"/>
</dbReference>
<dbReference type="FunFam" id="1.10.1200.10:FF:000005">
    <property type="entry name" value="Nonribosomal peptide synthetase 1"/>
    <property type="match status" value="2"/>
</dbReference>